<dbReference type="InterPro" id="IPR014721">
    <property type="entry name" value="Ribsml_uS5_D2-typ_fold_subgr"/>
</dbReference>
<dbReference type="SUPFAM" id="SSF54211">
    <property type="entry name" value="Ribosomal protein S5 domain 2-like"/>
    <property type="match status" value="1"/>
</dbReference>
<dbReference type="GO" id="GO:0005524">
    <property type="term" value="F:ATP binding"/>
    <property type="evidence" value="ECO:0007669"/>
    <property type="project" value="InterPro"/>
</dbReference>
<dbReference type="PROSITE" id="PS51786">
    <property type="entry name" value="LON_PROTEOLYTIC"/>
    <property type="match status" value="1"/>
</dbReference>
<dbReference type="EMBL" id="CAEZSB010000112">
    <property type="protein sequence ID" value="CAB4539470.1"/>
    <property type="molecule type" value="Genomic_DNA"/>
</dbReference>
<dbReference type="InterPro" id="IPR027065">
    <property type="entry name" value="Lon_Prtase"/>
</dbReference>
<dbReference type="InterPro" id="IPR020568">
    <property type="entry name" value="Ribosomal_Su5_D2-typ_SF"/>
</dbReference>
<dbReference type="AlphaFoldDB" id="A0A6J6BK15"/>
<dbReference type="GO" id="GO:0004176">
    <property type="term" value="F:ATP-dependent peptidase activity"/>
    <property type="evidence" value="ECO:0007669"/>
    <property type="project" value="InterPro"/>
</dbReference>
<dbReference type="Pfam" id="PF05362">
    <property type="entry name" value="Lon_C"/>
    <property type="match status" value="1"/>
</dbReference>
<dbReference type="GO" id="GO:0030163">
    <property type="term" value="P:protein catabolic process"/>
    <property type="evidence" value="ECO:0007669"/>
    <property type="project" value="InterPro"/>
</dbReference>
<reference evidence="2" key="1">
    <citation type="submission" date="2020-05" db="EMBL/GenBank/DDBJ databases">
        <authorList>
            <person name="Chiriac C."/>
            <person name="Salcher M."/>
            <person name="Ghai R."/>
            <person name="Kavagutti S V."/>
        </authorList>
    </citation>
    <scope>NUCLEOTIDE SEQUENCE</scope>
</reference>
<dbReference type="PANTHER" id="PTHR10046">
    <property type="entry name" value="ATP DEPENDENT LON PROTEASE FAMILY MEMBER"/>
    <property type="match status" value="1"/>
</dbReference>
<dbReference type="GO" id="GO:0004252">
    <property type="term" value="F:serine-type endopeptidase activity"/>
    <property type="evidence" value="ECO:0007669"/>
    <property type="project" value="InterPro"/>
</dbReference>
<accession>A0A6J6BK15</accession>
<proteinExistence type="predicted"/>
<sequence length="269" mass="28637">MRFSPLPKVVTATLGIFFVLATIAPLPFAIVLPGQAQNIFKGVITIKDLENYPASGRIDLMSIRVTNPDTWIFGPELIYSWIDSERAVYPKSAIYPPGTSAEEESKQAKADMVGSQDKAITAAINYLQSHSEILAPINTDTKTLVAPASVIAQRRADALDGKKIKFKVSETGGPSGGLVFSIGLVELLTEIDLMQGRHIAGTGTISDRGVVGAIGGINEKILSAKKVGATVFFAPVGNAEEIANTPEGIKVITVATLAQAISYLERTRK</sequence>
<feature type="domain" description="Lon proteolytic" evidence="1">
    <location>
        <begin position="172"/>
        <end position="267"/>
    </location>
</feature>
<evidence type="ECO:0000313" key="2">
    <source>
        <dbReference type="EMBL" id="CAB4539470.1"/>
    </source>
</evidence>
<dbReference type="InterPro" id="IPR008269">
    <property type="entry name" value="Lon_proteolytic"/>
</dbReference>
<evidence type="ECO:0000259" key="1">
    <source>
        <dbReference type="PROSITE" id="PS51786"/>
    </source>
</evidence>
<organism evidence="2">
    <name type="scientific">freshwater metagenome</name>
    <dbReference type="NCBI Taxonomy" id="449393"/>
    <lineage>
        <taxon>unclassified sequences</taxon>
        <taxon>metagenomes</taxon>
        <taxon>ecological metagenomes</taxon>
    </lineage>
</organism>
<name>A0A6J6BK15_9ZZZZ</name>
<dbReference type="GO" id="GO:0006508">
    <property type="term" value="P:proteolysis"/>
    <property type="evidence" value="ECO:0007669"/>
    <property type="project" value="InterPro"/>
</dbReference>
<protein>
    <submittedName>
        <fullName evidence="2">Unannotated protein</fullName>
    </submittedName>
</protein>
<dbReference type="Gene3D" id="3.30.230.10">
    <property type="match status" value="1"/>
</dbReference>
<gene>
    <name evidence="2" type="ORF">UFOPK1395_00968</name>
</gene>